<accession>A0ABT6BC83</accession>
<evidence type="ECO:0000313" key="3">
    <source>
        <dbReference type="Proteomes" id="UP001528850"/>
    </source>
</evidence>
<proteinExistence type="predicted"/>
<dbReference type="InterPro" id="IPR035897">
    <property type="entry name" value="Toll_tir_struct_dom_sf"/>
</dbReference>
<comment type="caution">
    <text evidence="2">The sequence shown here is derived from an EMBL/GenBank/DDBJ whole genome shotgun (WGS) entry which is preliminary data.</text>
</comment>
<keyword evidence="3" id="KW-1185">Reference proteome</keyword>
<organism evidence="2 3">
    <name type="scientific">Luteibacter sahnii</name>
    <dbReference type="NCBI Taxonomy" id="3021977"/>
    <lineage>
        <taxon>Bacteria</taxon>
        <taxon>Pseudomonadati</taxon>
        <taxon>Pseudomonadota</taxon>
        <taxon>Gammaproteobacteria</taxon>
        <taxon>Lysobacterales</taxon>
        <taxon>Rhodanobacteraceae</taxon>
        <taxon>Luteibacter</taxon>
    </lineage>
</organism>
<dbReference type="InterPro" id="IPR000157">
    <property type="entry name" value="TIR_dom"/>
</dbReference>
<dbReference type="EMBL" id="JARJJS010000003">
    <property type="protein sequence ID" value="MDF4025744.1"/>
    <property type="molecule type" value="Genomic_DNA"/>
</dbReference>
<keyword evidence="2" id="KW-0675">Receptor</keyword>
<reference evidence="2 3" key="1">
    <citation type="journal article" date="2024" name="Curr. Microbiol.">
        <title>Luteibacter sahnii sp. nov., A Novel Yellow-Colored Xanthomonadin Pigment Producing Probiotic Bacterium from Healthy Rice Seed Microbiome.</title>
        <authorList>
            <person name="Jaiswal G."/>
            <person name="Rana R."/>
            <person name="Nayak P.K."/>
            <person name="Chouhan R."/>
            <person name="Gandhi S.G."/>
            <person name="Patel H.K."/>
            <person name="Patil P.B."/>
        </authorList>
    </citation>
    <scope>NUCLEOTIDE SEQUENCE [LARGE SCALE GENOMIC DNA]</scope>
    <source>
        <strain evidence="2 3">PPL201</strain>
    </source>
</reference>
<name>A0ABT6BC83_9GAMM</name>
<dbReference type="Proteomes" id="UP001528850">
    <property type="component" value="Unassembled WGS sequence"/>
</dbReference>
<feature type="domain" description="TIR" evidence="1">
    <location>
        <begin position="43"/>
        <end position="138"/>
    </location>
</feature>
<dbReference type="Gene3D" id="3.40.50.10140">
    <property type="entry name" value="Toll/interleukin-1 receptor homology (TIR) domain"/>
    <property type="match status" value="1"/>
</dbReference>
<protein>
    <submittedName>
        <fullName evidence="2">Toll/interleukin-1 receptor domain-containing protein</fullName>
    </submittedName>
</protein>
<dbReference type="SUPFAM" id="SSF52200">
    <property type="entry name" value="Toll/Interleukin receptor TIR domain"/>
    <property type="match status" value="1"/>
</dbReference>
<dbReference type="Pfam" id="PF13676">
    <property type="entry name" value="TIR_2"/>
    <property type="match status" value="1"/>
</dbReference>
<gene>
    <name evidence="2" type="ORF">P3W24_12275</name>
</gene>
<evidence type="ECO:0000259" key="1">
    <source>
        <dbReference type="Pfam" id="PF13676"/>
    </source>
</evidence>
<evidence type="ECO:0000313" key="2">
    <source>
        <dbReference type="EMBL" id="MDF4025744.1"/>
    </source>
</evidence>
<sequence length="194" mass="21690">MAEYFTLREAREAAQRAKAAGVRSSAELLNEGVSAATHHQFDVFLSHSMKDADIVLGIKLLLEAQGLKVYVDWIVDKQLDRSKVSATTAETLRKRMGQCKSLIYIASANAPQSKWMPWELGYFDGKKGDEQVAILPLVNYQGEQFPGQEYLGLYAVVQKDVYKSGLPDVFVEVPGKHWKTLRRFGDSGGWSLYG</sequence>